<dbReference type="SMART" id="SM00418">
    <property type="entry name" value="HTH_ARSR"/>
    <property type="match status" value="1"/>
</dbReference>
<sequence>MPAQAFAENDAVTALSALAQAQRLRVFRALVVAGPEGLTPGVLATELDVAPSALSFHLKALLHAGLVSSEPDGRHLVYRADFARMNSLLDYLTEHCCQGSACEVAPAGKSAPKGGRKTVCC</sequence>
<proteinExistence type="predicted"/>
<dbReference type="OrthoDB" id="5297460at2"/>
<dbReference type="AlphaFoldDB" id="F3KT27"/>
<dbReference type="InterPro" id="IPR001845">
    <property type="entry name" value="HTH_ArsR_DNA-bd_dom"/>
</dbReference>
<keyword evidence="6" id="KW-1185">Reference proteome</keyword>
<dbReference type="GO" id="GO:0003677">
    <property type="term" value="F:DNA binding"/>
    <property type="evidence" value="ECO:0007669"/>
    <property type="project" value="UniProtKB-KW"/>
</dbReference>
<dbReference type="InterPro" id="IPR051011">
    <property type="entry name" value="Metal_resp_trans_reg"/>
</dbReference>
<dbReference type="Gene3D" id="1.10.10.10">
    <property type="entry name" value="Winged helix-like DNA-binding domain superfamily/Winged helix DNA-binding domain"/>
    <property type="match status" value="1"/>
</dbReference>
<keyword evidence="2" id="KW-0238">DNA-binding</keyword>
<evidence type="ECO:0000259" key="4">
    <source>
        <dbReference type="PROSITE" id="PS50987"/>
    </source>
</evidence>
<dbReference type="PRINTS" id="PR00778">
    <property type="entry name" value="HTHARSR"/>
</dbReference>
<reference evidence="5 6" key="1">
    <citation type="journal article" date="2011" name="EMBO J.">
        <title>Structural diversity of bacterial flagellar motors.</title>
        <authorList>
            <person name="Chen S."/>
            <person name="Beeby M."/>
            <person name="Murphy G.E."/>
            <person name="Leadbetter J.R."/>
            <person name="Hendrixson D.R."/>
            <person name="Briegel A."/>
            <person name="Li Z."/>
            <person name="Shi J."/>
            <person name="Tocheva E.I."/>
            <person name="Muller A."/>
            <person name="Dobro M.J."/>
            <person name="Jensen G.J."/>
        </authorList>
    </citation>
    <scope>NUCLEOTIDE SEQUENCE [LARGE SCALE GENOMIC DNA]</scope>
    <source>
        <strain evidence="5 6">ATCC 19624</strain>
    </source>
</reference>
<protein>
    <submittedName>
        <fullName evidence="5">ArsR family transcriptional regulator</fullName>
    </submittedName>
</protein>
<dbReference type="PANTHER" id="PTHR43132">
    <property type="entry name" value="ARSENICAL RESISTANCE OPERON REPRESSOR ARSR-RELATED"/>
    <property type="match status" value="1"/>
</dbReference>
<gene>
    <name evidence="5" type="ORF">HGR_08039</name>
</gene>
<dbReference type="CDD" id="cd00090">
    <property type="entry name" value="HTH_ARSR"/>
    <property type="match status" value="1"/>
</dbReference>
<dbReference type="InterPro" id="IPR036388">
    <property type="entry name" value="WH-like_DNA-bd_sf"/>
</dbReference>
<name>F3KT27_9BURK</name>
<accession>F3KT27</accession>
<dbReference type="NCBIfam" id="NF033788">
    <property type="entry name" value="HTH_metalloreg"/>
    <property type="match status" value="1"/>
</dbReference>
<organism evidence="5 6">
    <name type="scientific">Hylemonella gracilis ATCC 19624</name>
    <dbReference type="NCBI Taxonomy" id="887062"/>
    <lineage>
        <taxon>Bacteria</taxon>
        <taxon>Pseudomonadati</taxon>
        <taxon>Pseudomonadota</taxon>
        <taxon>Betaproteobacteria</taxon>
        <taxon>Burkholderiales</taxon>
        <taxon>Comamonadaceae</taxon>
        <taxon>Hylemonella</taxon>
    </lineage>
</organism>
<dbReference type="Proteomes" id="UP000016368">
    <property type="component" value="Unassembled WGS sequence"/>
</dbReference>
<dbReference type="PANTHER" id="PTHR43132:SF2">
    <property type="entry name" value="ARSENICAL RESISTANCE OPERON REPRESSOR ARSR-RELATED"/>
    <property type="match status" value="1"/>
</dbReference>
<dbReference type="SUPFAM" id="SSF46785">
    <property type="entry name" value="Winged helix' DNA-binding domain"/>
    <property type="match status" value="1"/>
</dbReference>
<dbReference type="Pfam" id="PF12840">
    <property type="entry name" value="HTH_20"/>
    <property type="match status" value="1"/>
</dbReference>
<evidence type="ECO:0000313" key="6">
    <source>
        <dbReference type="Proteomes" id="UP000016368"/>
    </source>
</evidence>
<evidence type="ECO:0000256" key="1">
    <source>
        <dbReference type="ARBA" id="ARBA00023015"/>
    </source>
</evidence>
<keyword evidence="1" id="KW-0805">Transcription regulation</keyword>
<dbReference type="InterPro" id="IPR036390">
    <property type="entry name" value="WH_DNA-bd_sf"/>
</dbReference>
<dbReference type="eggNOG" id="COG0640">
    <property type="taxonomic scope" value="Bacteria"/>
</dbReference>
<dbReference type="GO" id="GO:0003700">
    <property type="term" value="F:DNA-binding transcription factor activity"/>
    <property type="evidence" value="ECO:0007669"/>
    <property type="project" value="InterPro"/>
</dbReference>
<evidence type="ECO:0000256" key="3">
    <source>
        <dbReference type="ARBA" id="ARBA00023163"/>
    </source>
</evidence>
<dbReference type="PROSITE" id="PS50987">
    <property type="entry name" value="HTH_ARSR_2"/>
    <property type="match status" value="1"/>
</dbReference>
<evidence type="ECO:0000256" key="2">
    <source>
        <dbReference type="ARBA" id="ARBA00023125"/>
    </source>
</evidence>
<dbReference type="STRING" id="887062.HGR_08039"/>
<feature type="domain" description="HTH arsR-type" evidence="4">
    <location>
        <begin position="3"/>
        <end position="100"/>
    </location>
</feature>
<evidence type="ECO:0000313" key="5">
    <source>
        <dbReference type="EMBL" id="EGI77069.1"/>
    </source>
</evidence>
<comment type="caution">
    <text evidence="5">The sequence shown here is derived from an EMBL/GenBank/DDBJ whole genome shotgun (WGS) entry which is preliminary data.</text>
</comment>
<dbReference type="RefSeq" id="WP_006297645.1">
    <property type="nucleotide sequence ID" value="NZ_AEGR01000053.1"/>
</dbReference>
<keyword evidence="3" id="KW-0804">Transcription</keyword>
<dbReference type="EMBL" id="AEGR01000053">
    <property type="protein sequence ID" value="EGI77069.1"/>
    <property type="molecule type" value="Genomic_DNA"/>
</dbReference>
<dbReference type="InterPro" id="IPR011991">
    <property type="entry name" value="ArsR-like_HTH"/>
</dbReference>